<accession>A0ACB8CXC6</accession>
<reference evidence="1" key="1">
    <citation type="submission" date="2020-05" db="EMBL/GenBank/DDBJ databases">
        <title>Large-scale comparative analyses of tick genomes elucidate their genetic diversity and vector capacities.</title>
        <authorList>
            <person name="Jia N."/>
            <person name="Wang J."/>
            <person name="Shi W."/>
            <person name="Du L."/>
            <person name="Sun Y."/>
            <person name="Zhan W."/>
            <person name="Jiang J."/>
            <person name="Wang Q."/>
            <person name="Zhang B."/>
            <person name="Ji P."/>
            <person name="Sakyi L.B."/>
            <person name="Cui X."/>
            <person name="Yuan T."/>
            <person name="Jiang B."/>
            <person name="Yang W."/>
            <person name="Lam T.T.-Y."/>
            <person name="Chang Q."/>
            <person name="Ding S."/>
            <person name="Wang X."/>
            <person name="Zhu J."/>
            <person name="Ruan X."/>
            <person name="Zhao L."/>
            <person name="Wei J."/>
            <person name="Que T."/>
            <person name="Du C."/>
            <person name="Cheng J."/>
            <person name="Dai P."/>
            <person name="Han X."/>
            <person name="Huang E."/>
            <person name="Gao Y."/>
            <person name="Liu J."/>
            <person name="Shao H."/>
            <person name="Ye R."/>
            <person name="Li L."/>
            <person name="Wei W."/>
            <person name="Wang X."/>
            <person name="Wang C."/>
            <person name="Yang T."/>
            <person name="Huo Q."/>
            <person name="Li W."/>
            <person name="Guo W."/>
            <person name="Chen H."/>
            <person name="Zhou L."/>
            <person name="Ni X."/>
            <person name="Tian J."/>
            <person name="Zhou Y."/>
            <person name="Sheng Y."/>
            <person name="Liu T."/>
            <person name="Pan Y."/>
            <person name="Xia L."/>
            <person name="Li J."/>
            <person name="Zhao F."/>
            <person name="Cao W."/>
        </authorList>
    </citation>
    <scope>NUCLEOTIDE SEQUENCE</scope>
    <source>
        <strain evidence="1">Dsil-2018</strain>
    </source>
</reference>
<evidence type="ECO:0000313" key="1">
    <source>
        <dbReference type="EMBL" id="KAH7953784.1"/>
    </source>
</evidence>
<proteinExistence type="predicted"/>
<organism evidence="1 2">
    <name type="scientific">Dermacentor silvarum</name>
    <name type="common">Tick</name>
    <dbReference type="NCBI Taxonomy" id="543639"/>
    <lineage>
        <taxon>Eukaryota</taxon>
        <taxon>Metazoa</taxon>
        <taxon>Ecdysozoa</taxon>
        <taxon>Arthropoda</taxon>
        <taxon>Chelicerata</taxon>
        <taxon>Arachnida</taxon>
        <taxon>Acari</taxon>
        <taxon>Parasitiformes</taxon>
        <taxon>Ixodida</taxon>
        <taxon>Ixodoidea</taxon>
        <taxon>Ixodidae</taxon>
        <taxon>Rhipicephalinae</taxon>
        <taxon>Dermacentor</taxon>
    </lineage>
</organism>
<sequence>MKHVRGQIDAEYDDWFQTAEELALSVDTCYHEASASWVSAQSDHVIQEMDSRFPKSNRVGLALLQLLPSAVTSVDLKKLRNDLVFWEIDLRDP</sequence>
<name>A0ACB8CXC6_DERSI</name>
<comment type="caution">
    <text evidence="1">The sequence shown here is derived from an EMBL/GenBank/DDBJ whole genome shotgun (WGS) entry which is preliminary data.</text>
</comment>
<dbReference type="Proteomes" id="UP000821865">
    <property type="component" value="Chromosome 4"/>
</dbReference>
<keyword evidence="2" id="KW-1185">Reference proteome</keyword>
<evidence type="ECO:0000313" key="2">
    <source>
        <dbReference type="Proteomes" id="UP000821865"/>
    </source>
</evidence>
<gene>
    <name evidence="1" type="ORF">HPB49_012254</name>
</gene>
<dbReference type="EMBL" id="CM023473">
    <property type="protein sequence ID" value="KAH7953784.1"/>
    <property type="molecule type" value="Genomic_DNA"/>
</dbReference>
<protein>
    <submittedName>
        <fullName evidence="1">Uncharacterized protein</fullName>
    </submittedName>
</protein>